<comment type="caution">
    <text evidence="1">The sequence shown here is derived from an EMBL/GenBank/DDBJ whole genome shotgun (WGS) entry which is preliminary data.</text>
</comment>
<reference evidence="1 2" key="1">
    <citation type="submission" date="2020-02" db="EMBL/GenBank/DDBJ databases">
        <authorList>
            <person name="Hogendoorn C."/>
        </authorList>
    </citation>
    <scope>NUCLEOTIDE SEQUENCE [LARGE SCALE GENOMIC DNA]</scope>
    <source>
        <strain evidence="1">METHB21</strain>
    </source>
</reference>
<name>A0A8S0XST1_9GAMM</name>
<dbReference type="AlphaFoldDB" id="A0A8S0XST1"/>
<sequence length="183" mass="21298">MSKIKRLIQTYSKYIAVPWRDDAAAAQRVIFCVYNETEERWLRAKIDEFEIATRQADHDWAIFDLTDTFATWLSSQRYAHSYFQKPHLLPTLQPKYLTYIMEEFATFLKKNEVGENSVVAVKGVGSLFGFLKVKEAVDKLAPMVKGRLLIFFPGSYENNNYRLLDGYDGWNYLAVPITADKEF</sequence>
<accession>A0A8S0XST1</accession>
<evidence type="ECO:0000313" key="1">
    <source>
        <dbReference type="EMBL" id="CAA9891062.1"/>
    </source>
</evidence>
<dbReference type="EMBL" id="CADCXN010000062">
    <property type="protein sequence ID" value="CAA9891062.1"/>
    <property type="molecule type" value="Genomic_DNA"/>
</dbReference>
<dbReference type="InterPro" id="IPR014858">
    <property type="entry name" value="BrxB"/>
</dbReference>
<organism evidence="1 2">
    <name type="scientific">Candidatus Methylobacter favarea</name>
    <dbReference type="NCBI Taxonomy" id="2707345"/>
    <lineage>
        <taxon>Bacteria</taxon>
        <taxon>Pseudomonadati</taxon>
        <taxon>Pseudomonadota</taxon>
        <taxon>Gammaproteobacteria</taxon>
        <taxon>Methylococcales</taxon>
        <taxon>Methylococcaceae</taxon>
        <taxon>Methylobacter</taxon>
    </lineage>
</organism>
<dbReference type="RefSeq" id="WP_174625953.1">
    <property type="nucleotide sequence ID" value="NZ_CADCXN010000062.1"/>
</dbReference>
<dbReference type="Proteomes" id="UP000494216">
    <property type="component" value="Unassembled WGS sequence"/>
</dbReference>
<keyword evidence="2" id="KW-1185">Reference proteome</keyword>
<gene>
    <name evidence="1" type="ORF">METHB2_330015</name>
</gene>
<dbReference type="Pfam" id="PF08747">
    <property type="entry name" value="BrxB"/>
    <property type="match status" value="1"/>
</dbReference>
<protein>
    <recommendedName>
        <fullName evidence="3">DUF1788 domain-containing protein</fullName>
    </recommendedName>
</protein>
<evidence type="ECO:0008006" key="3">
    <source>
        <dbReference type="Google" id="ProtNLM"/>
    </source>
</evidence>
<proteinExistence type="predicted"/>
<evidence type="ECO:0000313" key="2">
    <source>
        <dbReference type="Proteomes" id="UP000494216"/>
    </source>
</evidence>